<dbReference type="InterPro" id="IPR013656">
    <property type="entry name" value="PAS_4"/>
</dbReference>
<evidence type="ECO:0000313" key="10">
    <source>
        <dbReference type="EMBL" id="OLP45900.1"/>
    </source>
</evidence>
<keyword evidence="8" id="KW-0067">ATP-binding</keyword>
<keyword evidence="4" id="KW-0597">Phosphoprotein</keyword>
<dbReference type="SUPFAM" id="SSF55785">
    <property type="entry name" value="PYP-like sensor domain (PAS domain)"/>
    <property type="match status" value="1"/>
</dbReference>
<dbReference type="EC" id="2.7.13.3" evidence="2"/>
<evidence type="ECO:0000256" key="4">
    <source>
        <dbReference type="ARBA" id="ARBA00022553"/>
    </source>
</evidence>
<evidence type="ECO:0000256" key="8">
    <source>
        <dbReference type="ARBA" id="ARBA00022840"/>
    </source>
</evidence>
<sequence>MVLSSKQPMCFWWGPDLLKFYNDAYIPILGLRKAKALGRPFREVWADVWDDVLPFVRSALSGQATWMEDLPLVMTRNGYEEQTYWTFSYSPLYGDNGAIEGLLNIVTETTKAVAGREALQASYKEVQEHLARQEAHDRELRLLNAELAHRMKNTLGMVQSIVSQSIRSAESLEDAASVVLARIHALSKAQDLLTGISIAAAELSIIAENAIDPHRMDADRFRFSGPNLLISARQALGLSLALHELATNATKYGALSVPEGCVSIQWHLEDDHQFSLRWIETGGPLVRAPTRRGFGSKLTERAVADLFHGTAEIVFDPTGVVFSLQGRLDQSTDL</sequence>
<evidence type="ECO:0000259" key="9">
    <source>
        <dbReference type="SMART" id="SM00911"/>
    </source>
</evidence>
<keyword evidence="11" id="KW-1185">Reference proteome</keyword>
<reference evidence="10 11" key="1">
    <citation type="submission" date="2016-09" db="EMBL/GenBank/DDBJ databases">
        <title>Rhizobium oryziradicis sp. nov., isolated from the root of rice.</title>
        <authorList>
            <person name="Zhao J."/>
            <person name="Zhang X."/>
        </authorList>
    </citation>
    <scope>NUCLEOTIDE SEQUENCE [LARGE SCALE GENOMIC DNA]</scope>
    <source>
        <strain evidence="10 11">N19</strain>
    </source>
</reference>
<keyword evidence="5" id="KW-0808">Transferase</keyword>
<dbReference type="InterPro" id="IPR035965">
    <property type="entry name" value="PAS-like_dom_sf"/>
</dbReference>
<dbReference type="Pfam" id="PF08448">
    <property type="entry name" value="PAS_4"/>
    <property type="match status" value="1"/>
</dbReference>
<evidence type="ECO:0000256" key="6">
    <source>
        <dbReference type="ARBA" id="ARBA00022741"/>
    </source>
</evidence>
<dbReference type="Proteomes" id="UP000186894">
    <property type="component" value="Unassembled WGS sequence"/>
</dbReference>
<comment type="caution">
    <text evidence="10">The sequence shown here is derived from an EMBL/GenBank/DDBJ whole genome shotgun (WGS) entry which is preliminary data.</text>
</comment>
<dbReference type="InterPro" id="IPR036890">
    <property type="entry name" value="HATPase_C_sf"/>
</dbReference>
<dbReference type="InterPro" id="IPR000014">
    <property type="entry name" value="PAS"/>
</dbReference>
<dbReference type="GO" id="GO:0004673">
    <property type="term" value="F:protein histidine kinase activity"/>
    <property type="evidence" value="ECO:0007669"/>
    <property type="project" value="UniProtKB-EC"/>
</dbReference>
<keyword evidence="7 10" id="KW-0418">Kinase</keyword>
<organism evidence="10 11">
    <name type="scientific">Rhizobium oryziradicis</name>
    <dbReference type="NCBI Taxonomy" id="1867956"/>
    <lineage>
        <taxon>Bacteria</taxon>
        <taxon>Pseudomonadati</taxon>
        <taxon>Pseudomonadota</taxon>
        <taxon>Alphaproteobacteria</taxon>
        <taxon>Hyphomicrobiales</taxon>
        <taxon>Rhizobiaceae</taxon>
        <taxon>Rhizobium/Agrobacterium group</taxon>
        <taxon>Rhizobium</taxon>
    </lineage>
</organism>
<dbReference type="Gene3D" id="3.30.565.10">
    <property type="entry name" value="Histidine kinase-like ATPase, C-terminal domain"/>
    <property type="match status" value="1"/>
</dbReference>
<name>A0A1Q8ZV06_9HYPH</name>
<dbReference type="STRING" id="1867956.BJF95_11050"/>
<dbReference type="CDD" id="cd00130">
    <property type="entry name" value="PAS"/>
    <property type="match status" value="1"/>
</dbReference>
<dbReference type="SMART" id="SM00911">
    <property type="entry name" value="HWE_HK"/>
    <property type="match status" value="1"/>
</dbReference>
<dbReference type="Pfam" id="PF07536">
    <property type="entry name" value="HWE_HK"/>
    <property type="match status" value="1"/>
</dbReference>
<dbReference type="GO" id="GO:0005524">
    <property type="term" value="F:ATP binding"/>
    <property type="evidence" value="ECO:0007669"/>
    <property type="project" value="UniProtKB-KW"/>
</dbReference>
<accession>A0A1Q8ZV06</accession>
<proteinExistence type="predicted"/>
<evidence type="ECO:0000256" key="1">
    <source>
        <dbReference type="ARBA" id="ARBA00000085"/>
    </source>
</evidence>
<gene>
    <name evidence="10" type="ORF">BJF95_11050</name>
</gene>
<evidence type="ECO:0000256" key="5">
    <source>
        <dbReference type="ARBA" id="ARBA00022679"/>
    </source>
</evidence>
<evidence type="ECO:0000256" key="2">
    <source>
        <dbReference type="ARBA" id="ARBA00012438"/>
    </source>
</evidence>
<dbReference type="Gene3D" id="3.30.450.20">
    <property type="entry name" value="PAS domain"/>
    <property type="match status" value="1"/>
</dbReference>
<dbReference type="EMBL" id="MKIM01000024">
    <property type="protein sequence ID" value="OLP45900.1"/>
    <property type="molecule type" value="Genomic_DNA"/>
</dbReference>
<dbReference type="OrthoDB" id="341208at2"/>
<keyword evidence="6" id="KW-0547">Nucleotide-binding</keyword>
<feature type="domain" description="Signal transduction histidine kinase HWE region" evidence="9">
    <location>
        <begin position="146"/>
        <end position="227"/>
    </location>
</feature>
<comment type="catalytic activity">
    <reaction evidence="1">
        <text>ATP + protein L-histidine = ADP + protein N-phospho-L-histidine.</text>
        <dbReference type="EC" id="2.7.13.3"/>
    </reaction>
</comment>
<dbReference type="AlphaFoldDB" id="A0A1Q8ZV06"/>
<evidence type="ECO:0000256" key="7">
    <source>
        <dbReference type="ARBA" id="ARBA00022777"/>
    </source>
</evidence>
<dbReference type="InterPro" id="IPR011102">
    <property type="entry name" value="Sig_transdc_His_kinase_HWE"/>
</dbReference>
<protein>
    <recommendedName>
        <fullName evidence="3">Blue-light-activated histidine kinase</fullName>
        <ecNumber evidence="2">2.7.13.3</ecNumber>
    </recommendedName>
</protein>
<dbReference type="PANTHER" id="PTHR41523">
    <property type="entry name" value="TWO-COMPONENT SYSTEM SENSOR PROTEIN"/>
    <property type="match status" value="1"/>
</dbReference>
<evidence type="ECO:0000313" key="11">
    <source>
        <dbReference type="Proteomes" id="UP000186894"/>
    </source>
</evidence>
<evidence type="ECO:0000256" key="3">
    <source>
        <dbReference type="ARBA" id="ARBA00021740"/>
    </source>
</evidence>
<dbReference type="PANTHER" id="PTHR41523:SF7">
    <property type="entry name" value="HISTIDINE KINASE"/>
    <property type="match status" value="1"/>
</dbReference>